<accession>A0A6G0XST4</accession>
<evidence type="ECO:0000313" key="2">
    <source>
        <dbReference type="Proteomes" id="UP000481153"/>
    </source>
</evidence>
<dbReference type="PANTHER" id="PTHR37066">
    <property type="entry name" value="HELICASE-ASSOCIATED"/>
    <property type="match status" value="1"/>
</dbReference>
<comment type="caution">
    <text evidence="1">The sequence shown here is derived from an EMBL/GenBank/DDBJ whole genome shotgun (WGS) entry which is preliminary data.</text>
</comment>
<protein>
    <recommendedName>
        <fullName evidence="3">Helicase-associated domain-containing protein</fullName>
    </recommendedName>
</protein>
<sequence length="99" mass="11693">MGDAEWPEKLWGKRLGFAVLNIRHRRETIDPSRREILDSMGFVWDGIQAKWEKNLLALETYKAIYEDLLVRTTFVVPDQDLSWPKDTWNMKLGYFVSSC</sequence>
<dbReference type="AlphaFoldDB" id="A0A6G0XST4"/>
<evidence type="ECO:0000313" key="1">
    <source>
        <dbReference type="EMBL" id="KAF0743469.1"/>
    </source>
</evidence>
<dbReference type="PANTHER" id="PTHR37066:SF1">
    <property type="entry name" value="LNS2_PITP DOMAIN-CONTAINING PROTEIN"/>
    <property type="match status" value="1"/>
</dbReference>
<evidence type="ECO:0008006" key="3">
    <source>
        <dbReference type="Google" id="ProtNLM"/>
    </source>
</evidence>
<name>A0A6G0XST4_9STRA</name>
<dbReference type="Proteomes" id="UP000481153">
    <property type="component" value="Unassembled WGS sequence"/>
</dbReference>
<proteinExistence type="predicted"/>
<keyword evidence="2" id="KW-1185">Reference proteome</keyword>
<reference evidence="1 2" key="1">
    <citation type="submission" date="2019-07" db="EMBL/GenBank/DDBJ databases">
        <title>Genomics analysis of Aphanomyces spp. identifies a new class of oomycete effector associated with host adaptation.</title>
        <authorList>
            <person name="Gaulin E."/>
        </authorList>
    </citation>
    <scope>NUCLEOTIDE SEQUENCE [LARGE SCALE GENOMIC DNA]</scope>
    <source>
        <strain evidence="1 2">ATCC 201684</strain>
    </source>
</reference>
<organism evidence="1 2">
    <name type="scientific">Aphanomyces euteiches</name>
    <dbReference type="NCBI Taxonomy" id="100861"/>
    <lineage>
        <taxon>Eukaryota</taxon>
        <taxon>Sar</taxon>
        <taxon>Stramenopiles</taxon>
        <taxon>Oomycota</taxon>
        <taxon>Saprolegniomycetes</taxon>
        <taxon>Saprolegniales</taxon>
        <taxon>Verrucalvaceae</taxon>
        <taxon>Aphanomyces</taxon>
    </lineage>
</organism>
<dbReference type="EMBL" id="VJMJ01000016">
    <property type="protein sequence ID" value="KAF0743469.1"/>
    <property type="molecule type" value="Genomic_DNA"/>
</dbReference>
<gene>
    <name evidence="1" type="ORF">Ae201684_001804</name>
</gene>